<comment type="subunit">
    <text evidence="4">Homooligomer.</text>
</comment>
<feature type="transmembrane region" description="Helical" evidence="8">
    <location>
        <begin position="178"/>
        <end position="198"/>
    </location>
</feature>
<evidence type="ECO:0000256" key="1">
    <source>
        <dbReference type="ARBA" id="ARBA00003420"/>
    </source>
</evidence>
<comment type="subcellular location">
    <subcellularLocation>
        <location evidence="2">Endoplasmic reticulum membrane</location>
        <topology evidence="2">Multi-pass membrane protein</topology>
    </subcellularLocation>
</comment>
<comment type="caution">
    <text evidence="10">The sequence shown here is derived from an EMBL/GenBank/DDBJ whole genome shotgun (WGS) entry which is preliminary data.</text>
</comment>
<accession>A0A139I4I3</accession>
<feature type="transmembrane region" description="Helical" evidence="8">
    <location>
        <begin position="62"/>
        <end position="82"/>
    </location>
</feature>
<evidence type="ECO:0000256" key="4">
    <source>
        <dbReference type="ARBA" id="ARBA00011182"/>
    </source>
</evidence>
<dbReference type="InterPro" id="IPR050186">
    <property type="entry name" value="TPT_transporter"/>
</dbReference>
<gene>
    <name evidence="10" type="ORF">AC579_10201</name>
</gene>
<evidence type="ECO:0000256" key="3">
    <source>
        <dbReference type="ARBA" id="ARBA00010425"/>
    </source>
</evidence>
<feature type="transmembrane region" description="Helical" evidence="8">
    <location>
        <begin position="111"/>
        <end position="136"/>
    </location>
</feature>
<keyword evidence="6 8" id="KW-1133">Transmembrane helix</keyword>
<keyword evidence="5 8" id="KW-0812">Transmembrane</keyword>
<dbReference type="PANTHER" id="PTHR11132">
    <property type="entry name" value="SOLUTE CARRIER FAMILY 35"/>
    <property type="match status" value="1"/>
</dbReference>
<evidence type="ECO:0000256" key="6">
    <source>
        <dbReference type="ARBA" id="ARBA00022989"/>
    </source>
</evidence>
<dbReference type="AlphaFoldDB" id="A0A139I4I3"/>
<keyword evidence="11" id="KW-1185">Reference proteome</keyword>
<feature type="transmembrane region" description="Helical" evidence="8">
    <location>
        <begin position="89"/>
        <end position="105"/>
    </location>
</feature>
<comment type="similarity">
    <text evidence="3">Belongs to the TPT transporter family. SLC35D subfamily.</text>
</comment>
<reference evidence="10 11" key="1">
    <citation type="submission" date="2015-07" db="EMBL/GenBank/DDBJ databases">
        <title>Comparative genomics of the Sigatoka disease complex on banana suggests a link between parallel evolutionary changes in Pseudocercospora fijiensis and Pseudocercospora eumusae and increased virulence on the banana host.</title>
        <authorList>
            <person name="Chang T.-C."/>
            <person name="Salvucci A."/>
            <person name="Crous P.W."/>
            <person name="Stergiopoulos I."/>
        </authorList>
    </citation>
    <scope>NUCLEOTIDE SEQUENCE [LARGE SCALE GENOMIC DNA]</scope>
    <source>
        <strain evidence="10 11">CBS 116634</strain>
    </source>
</reference>
<protein>
    <recommendedName>
        <fullName evidence="9">Sugar phosphate transporter domain-containing protein</fullName>
    </recommendedName>
</protein>
<evidence type="ECO:0000256" key="7">
    <source>
        <dbReference type="ARBA" id="ARBA00023136"/>
    </source>
</evidence>
<feature type="transmembrane region" description="Helical" evidence="8">
    <location>
        <begin position="148"/>
        <end position="166"/>
    </location>
</feature>
<organism evidence="10 11">
    <name type="scientific">Pseudocercospora musae</name>
    <dbReference type="NCBI Taxonomy" id="113226"/>
    <lineage>
        <taxon>Eukaryota</taxon>
        <taxon>Fungi</taxon>
        <taxon>Dikarya</taxon>
        <taxon>Ascomycota</taxon>
        <taxon>Pezizomycotina</taxon>
        <taxon>Dothideomycetes</taxon>
        <taxon>Dothideomycetidae</taxon>
        <taxon>Mycosphaerellales</taxon>
        <taxon>Mycosphaerellaceae</taxon>
        <taxon>Pseudocercospora</taxon>
    </lineage>
</organism>
<evidence type="ECO:0000256" key="2">
    <source>
        <dbReference type="ARBA" id="ARBA00004477"/>
    </source>
</evidence>
<dbReference type="InterPro" id="IPR004853">
    <property type="entry name" value="Sugar_P_trans_dom"/>
</dbReference>
<evidence type="ECO:0000313" key="11">
    <source>
        <dbReference type="Proteomes" id="UP000073492"/>
    </source>
</evidence>
<keyword evidence="7 8" id="KW-0472">Membrane</keyword>
<proteinExistence type="inferred from homology"/>
<dbReference type="EMBL" id="LFZO01000342">
    <property type="protein sequence ID" value="KXT09450.1"/>
    <property type="molecule type" value="Genomic_DNA"/>
</dbReference>
<dbReference type="EMBL" id="LFZO01000342">
    <property type="protein sequence ID" value="KXT09452.1"/>
    <property type="molecule type" value="Genomic_DNA"/>
</dbReference>
<evidence type="ECO:0000256" key="5">
    <source>
        <dbReference type="ARBA" id="ARBA00022692"/>
    </source>
</evidence>
<feature type="transmembrane region" description="Helical" evidence="8">
    <location>
        <begin position="31"/>
        <end position="56"/>
    </location>
</feature>
<name>A0A139I4I3_9PEZI</name>
<dbReference type="OrthoDB" id="6418713at2759"/>
<dbReference type="Pfam" id="PF03151">
    <property type="entry name" value="TPT"/>
    <property type="match status" value="1"/>
</dbReference>
<dbReference type="Proteomes" id="UP000073492">
    <property type="component" value="Unassembled WGS sequence"/>
</dbReference>
<sequence>MVFSTACTQALARFTTVLDSRHKVPMNRDTYIRAIMPIGLFFSASLICGNVAYLYLSVSFIQMLKASNAVVTLLATFMFGITPFDSKKLANVSGIVVGVIIASYGEIQFVMIGFLIQMAGIVFEAVRLVMVQRILSAPEFKMDPLVSLYYYAPACAVINGAITLFLEVPKMHMSDIYNLGIFVLLANAAVAFALNVSVIGKTSAVVLTLSGVLKDILLVMASMVIFGDPVSGLQFFGYSIALAGLVYYKLGGEGIKNSVRDSQIFYNNMRQNNPARARAIVIGAIVAAITLVLFMVWPTVPNDYKKIVENEIAEASTFSSFGMYRYR</sequence>
<evidence type="ECO:0000313" key="10">
    <source>
        <dbReference type="EMBL" id="KXT09452.1"/>
    </source>
</evidence>
<comment type="function">
    <text evidence="1">Involved in the import of GDP-mannose from the cytoplasm into the Golgi lumen.</text>
</comment>
<feature type="transmembrane region" description="Helical" evidence="8">
    <location>
        <begin position="205"/>
        <end position="226"/>
    </location>
</feature>
<feature type="transmembrane region" description="Helical" evidence="8">
    <location>
        <begin position="279"/>
        <end position="297"/>
    </location>
</feature>
<evidence type="ECO:0000256" key="8">
    <source>
        <dbReference type="SAM" id="Phobius"/>
    </source>
</evidence>
<evidence type="ECO:0000259" key="9">
    <source>
        <dbReference type="Pfam" id="PF03151"/>
    </source>
</evidence>
<feature type="domain" description="Sugar phosphate transporter" evidence="9">
    <location>
        <begin position="12"/>
        <end position="248"/>
    </location>
</feature>
<dbReference type="GO" id="GO:0005789">
    <property type="term" value="C:endoplasmic reticulum membrane"/>
    <property type="evidence" value="ECO:0007669"/>
    <property type="project" value="UniProtKB-SubCell"/>
</dbReference>
<feature type="transmembrane region" description="Helical" evidence="8">
    <location>
        <begin position="232"/>
        <end position="250"/>
    </location>
</feature>